<evidence type="ECO:0000313" key="1">
    <source>
        <dbReference type="EMBL" id="JAE17598.1"/>
    </source>
</evidence>
<protein>
    <submittedName>
        <fullName evidence="1">Uncharacterized protein</fullName>
    </submittedName>
</protein>
<sequence>MNILYGNGVLQGDFIVVQLDVPRSQAQPSASLILYSGNWGRVE</sequence>
<reference evidence="1" key="2">
    <citation type="journal article" date="2015" name="Data Brief">
        <title>Shoot transcriptome of the giant reed, Arundo donax.</title>
        <authorList>
            <person name="Barrero R.A."/>
            <person name="Guerrero F.D."/>
            <person name="Moolhuijzen P."/>
            <person name="Goolsby J.A."/>
            <person name="Tidwell J."/>
            <person name="Bellgard S.E."/>
            <person name="Bellgard M.I."/>
        </authorList>
    </citation>
    <scope>NUCLEOTIDE SEQUENCE</scope>
    <source>
        <tissue evidence="1">Shoot tissue taken approximately 20 cm above the soil surface</tissue>
    </source>
</reference>
<dbReference type="EMBL" id="GBRH01180298">
    <property type="protein sequence ID" value="JAE17598.1"/>
    <property type="molecule type" value="Transcribed_RNA"/>
</dbReference>
<organism evidence="1">
    <name type="scientific">Arundo donax</name>
    <name type="common">Giant reed</name>
    <name type="synonym">Donax arundinaceus</name>
    <dbReference type="NCBI Taxonomy" id="35708"/>
    <lineage>
        <taxon>Eukaryota</taxon>
        <taxon>Viridiplantae</taxon>
        <taxon>Streptophyta</taxon>
        <taxon>Embryophyta</taxon>
        <taxon>Tracheophyta</taxon>
        <taxon>Spermatophyta</taxon>
        <taxon>Magnoliopsida</taxon>
        <taxon>Liliopsida</taxon>
        <taxon>Poales</taxon>
        <taxon>Poaceae</taxon>
        <taxon>PACMAD clade</taxon>
        <taxon>Arundinoideae</taxon>
        <taxon>Arundineae</taxon>
        <taxon>Arundo</taxon>
    </lineage>
</organism>
<name>A0A0A9GAD2_ARUDO</name>
<proteinExistence type="predicted"/>
<reference evidence="1" key="1">
    <citation type="submission" date="2014-09" db="EMBL/GenBank/DDBJ databases">
        <authorList>
            <person name="Magalhaes I.L.F."/>
            <person name="Oliveira U."/>
            <person name="Santos F.R."/>
            <person name="Vidigal T.H.D.A."/>
            <person name="Brescovit A.D."/>
            <person name="Santos A.J."/>
        </authorList>
    </citation>
    <scope>NUCLEOTIDE SEQUENCE</scope>
    <source>
        <tissue evidence="1">Shoot tissue taken approximately 20 cm above the soil surface</tissue>
    </source>
</reference>
<dbReference type="AlphaFoldDB" id="A0A0A9GAD2"/>
<accession>A0A0A9GAD2</accession>